<organism evidence="2 3">
    <name type="scientific">Bacillus mojavensis</name>
    <dbReference type="NCBI Taxonomy" id="72360"/>
    <lineage>
        <taxon>Bacteria</taxon>
        <taxon>Bacillati</taxon>
        <taxon>Bacillota</taxon>
        <taxon>Bacilli</taxon>
        <taxon>Bacillales</taxon>
        <taxon>Bacillaceae</taxon>
        <taxon>Bacillus</taxon>
    </lineage>
</organism>
<keyword evidence="3" id="KW-1185">Reference proteome</keyword>
<name>A0ABX6LXV9_BACMO</name>
<dbReference type="Pfam" id="PF14493">
    <property type="entry name" value="HTH_40"/>
    <property type="match status" value="1"/>
</dbReference>
<evidence type="ECO:0000313" key="2">
    <source>
        <dbReference type="EMBL" id="QJC96659.1"/>
    </source>
</evidence>
<dbReference type="InterPro" id="IPR008308">
    <property type="entry name" value="YpbB-like"/>
</dbReference>
<dbReference type="Proteomes" id="UP000501048">
    <property type="component" value="Chromosome"/>
</dbReference>
<dbReference type="InterPro" id="IPR029491">
    <property type="entry name" value="Helicase_HTH"/>
</dbReference>
<dbReference type="EMBL" id="CP051464">
    <property type="protein sequence ID" value="QJC96659.1"/>
    <property type="molecule type" value="Genomic_DNA"/>
</dbReference>
<gene>
    <name evidence="2" type="primary">gmmB</name>
    <name evidence="2" type="ORF">HC660_21840</name>
</gene>
<evidence type="ECO:0000259" key="1">
    <source>
        <dbReference type="Pfam" id="PF14493"/>
    </source>
</evidence>
<proteinExistence type="predicted"/>
<dbReference type="PIRSF" id="PIRSF021350">
    <property type="entry name" value="UCP021350"/>
    <property type="match status" value="1"/>
</dbReference>
<reference evidence="2 3" key="1">
    <citation type="submission" date="2020-04" db="EMBL/GenBank/DDBJ databases">
        <title>Plant growth promoting and environmental Bacillus: genomic and epigenetic comparison.</title>
        <authorList>
            <person name="Reva O.N."/>
            <person name="Lutz S."/>
            <person name="Ahrens C.H."/>
        </authorList>
    </citation>
    <scope>NUCLEOTIDE SEQUENCE [LARGE SCALE GENOMIC DNA]</scope>
    <source>
        <strain evidence="2 3">UCMB5075</strain>
    </source>
</reference>
<feature type="domain" description="Helicase Helix-turn-helix" evidence="1">
    <location>
        <begin position="259"/>
        <end position="347"/>
    </location>
</feature>
<evidence type="ECO:0000313" key="3">
    <source>
        <dbReference type="Proteomes" id="UP000501048"/>
    </source>
</evidence>
<sequence>MDRLSLHYFDIMVLDCLSKINGERTGSAVFHLFKGKRSSQTIQDAGLFQTARYFGMAPQCSRSDISGSLLKLEQQSFLEPMSETDTYRVTIRGESMLRQALSERPWPAHCHGAYFQQAASVLWKRLSLLVQVLSNKQRSSRQYIPVTKDYKTLHWVKRYMHMQKDHEKLARGLQEMLEDHLQRLDEKAALIFVYSLTSYNRIGYTSRQLADNLQEDEWYVYVLFWAAVHYFIHSLPQCEDSILKDLLSDVHLENALTESTRKTWQMVRQGIPIQRIAEIRKLKTATIEDHIVEISLHEPAFVIDEYISAEDQLQIAEFAKRMRTNKIKQIREGLEQRFSYFQIRLALAKQVKQYD</sequence>
<protein>
    <submittedName>
        <fullName evidence="2">YpbB</fullName>
    </submittedName>
</protein>
<accession>A0ABX6LXV9</accession>
<dbReference type="Gene3D" id="1.10.10.1390">
    <property type="entry name" value="ATP-dependent DNA helicase RecQ"/>
    <property type="match status" value="1"/>
</dbReference>